<name>A0A4R5AL22_9ACTN</name>
<dbReference type="Gene3D" id="3.30.1390.10">
    <property type="match status" value="1"/>
</dbReference>
<dbReference type="GO" id="GO:0006412">
    <property type="term" value="P:translation"/>
    <property type="evidence" value="ECO:0007669"/>
    <property type="project" value="InterPro"/>
</dbReference>
<dbReference type="AlphaFoldDB" id="A0A4R5AL22"/>
<keyword evidence="3" id="KW-1185">Reference proteome</keyword>
<protein>
    <recommendedName>
        <fullName evidence="1">Large ribosomal subunit protein bL12 C-terminal domain-containing protein</fullName>
    </recommendedName>
</protein>
<evidence type="ECO:0000259" key="1">
    <source>
        <dbReference type="Pfam" id="PF00542"/>
    </source>
</evidence>
<dbReference type="EMBL" id="SMLB01000005">
    <property type="protein sequence ID" value="TDD71724.1"/>
    <property type="molecule type" value="Genomic_DNA"/>
</dbReference>
<dbReference type="InterPro" id="IPR014719">
    <property type="entry name" value="Ribosomal_bL12_C/ClpS-like"/>
</dbReference>
<proteinExistence type="predicted"/>
<organism evidence="2 3">
    <name type="scientific">Jiangella aurantiaca</name>
    <dbReference type="NCBI Taxonomy" id="2530373"/>
    <lineage>
        <taxon>Bacteria</taxon>
        <taxon>Bacillati</taxon>
        <taxon>Actinomycetota</taxon>
        <taxon>Actinomycetes</taxon>
        <taxon>Jiangellales</taxon>
        <taxon>Jiangellaceae</taxon>
        <taxon>Jiangella</taxon>
    </lineage>
</organism>
<comment type="caution">
    <text evidence="2">The sequence shown here is derived from an EMBL/GenBank/DDBJ whole genome shotgun (WGS) entry which is preliminary data.</text>
</comment>
<dbReference type="InterPro" id="IPR013823">
    <property type="entry name" value="Ribosomal_bL12_C"/>
</dbReference>
<feature type="domain" description="Large ribosomal subunit protein bL12 C-terminal" evidence="1">
    <location>
        <begin position="9"/>
        <end position="39"/>
    </location>
</feature>
<evidence type="ECO:0000313" key="3">
    <source>
        <dbReference type="Proteomes" id="UP000295217"/>
    </source>
</evidence>
<reference evidence="2 3" key="1">
    <citation type="submission" date="2019-02" db="EMBL/GenBank/DDBJ databases">
        <title>Draft genome sequences of novel Actinobacteria.</title>
        <authorList>
            <person name="Sahin N."/>
            <person name="Ay H."/>
            <person name="Saygin H."/>
        </authorList>
    </citation>
    <scope>NUCLEOTIDE SEQUENCE [LARGE SCALE GENOMIC DNA]</scope>
    <source>
        <strain evidence="2 3">8K307</strain>
    </source>
</reference>
<dbReference type="Proteomes" id="UP000295217">
    <property type="component" value="Unassembled WGS sequence"/>
</dbReference>
<dbReference type="OrthoDB" id="5186438at2"/>
<dbReference type="Pfam" id="PF00542">
    <property type="entry name" value="Ribosomal_L12"/>
    <property type="match status" value="1"/>
</dbReference>
<evidence type="ECO:0000313" key="2">
    <source>
        <dbReference type="EMBL" id="TDD71724.1"/>
    </source>
</evidence>
<dbReference type="GO" id="GO:0003735">
    <property type="term" value="F:structural constituent of ribosome"/>
    <property type="evidence" value="ECO:0007669"/>
    <property type="project" value="InterPro"/>
</dbReference>
<accession>A0A4R5AL22</accession>
<dbReference type="SUPFAM" id="SSF54736">
    <property type="entry name" value="ClpS-like"/>
    <property type="match status" value="1"/>
</dbReference>
<sequence length="100" mass="10842">MARIQQLAAQGKKIQAVKELRQHTGLGLKQAKDTVDRMAESAVVGAHDVPTPAPADPTDDVMARIQVLVAEGKKIQAIKLLIDNAPELDLKKAKEIVDRL</sequence>
<gene>
    <name evidence="2" type="ORF">E1262_05475</name>
</gene>